<dbReference type="Pfam" id="PF04024">
    <property type="entry name" value="PspC"/>
    <property type="match status" value="1"/>
</dbReference>
<evidence type="ECO:0000256" key="6">
    <source>
        <dbReference type="SAM" id="Phobius"/>
    </source>
</evidence>
<evidence type="ECO:0000256" key="3">
    <source>
        <dbReference type="ARBA" id="ARBA00022692"/>
    </source>
</evidence>
<evidence type="ECO:0000313" key="8">
    <source>
        <dbReference type="EMBL" id="MQS76745.1"/>
    </source>
</evidence>
<dbReference type="AlphaFoldDB" id="A0A5P0ZRQ6"/>
<dbReference type="Proteomes" id="UP000414364">
    <property type="component" value="Unassembled WGS sequence"/>
</dbReference>
<keyword evidence="2" id="KW-1003">Cell membrane</keyword>
<keyword evidence="5 6" id="KW-0472">Membrane</keyword>
<keyword evidence="4 6" id="KW-1133">Transmembrane helix</keyword>
<keyword evidence="3 6" id="KW-0812">Transmembrane</keyword>
<keyword evidence="10" id="KW-1185">Reference proteome</keyword>
<dbReference type="OrthoDB" id="9815286at2"/>
<comment type="subcellular location">
    <subcellularLocation>
        <location evidence="1">Cell membrane</location>
        <topology evidence="1">Single-pass membrane protein</topology>
    </subcellularLocation>
</comment>
<evidence type="ECO:0000256" key="5">
    <source>
        <dbReference type="ARBA" id="ARBA00023136"/>
    </source>
</evidence>
<dbReference type="EMBL" id="VDFP01000024">
    <property type="protein sequence ID" value="MQS76745.1"/>
    <property type="molecule type" value="Genomic_DNA"/>
</dbReference>
<dbReference type="Proteomes" id="UP000371423">
    <property type="component" value="Unassembled WGS sequence"/>
</dbReference>
<gene>
    <name evidence="9" type="ORF">FHL05_06340</name>
    <name evidence="8" type="ORF">FHL06_10225</name>
</gene>
<feature type="transmembrane region" description="Helical" evidence="6">
    <location>
        <begin position="34"/>
        <end position="58"/>
    </location>
</feature>
<evidence type="ECO:0000256" key="1">
    <source>
        <dbReference type="ARBA" id="ARBA00004162"/>
    </source>
</evidence>
<dbReference type="PANTHER" id="PTHR33885:SF3">
    <property type="entry name" value="PHAGE SHOCK PROTEIN C"/>
    <property type="match status" value="1"/>
</dbReference>
<proteinExistence type="predicted"/>
<comment type="caution">
    <text evidence="8">The sequence shown here is derived from an EMBL/GenBank/DDBJ whole genome shotgun (WGS) entry which is preliminary data.</text>
</comment>
<organism evidence="8 11">
    <name type="scientific">Companilactobacillus halodurans</name>
    <dbReference type="NCBI Taxonomy" id="2584183"/>
    <lineage>
        <taxon>Bacteria</taxon>
        <taxon>Bacillati</taxon>
        <taxon>Bacillota</taxon>
        <taxon>Bacilli</taxon>
        <taxon>Lactobacillales</taxon>
        <taxon>Lactobacillaceae</taxon>
        <taxon>Companilactobacillus</taxon>
    </lineage>
</organism>
<evidence type="ECO:0000313" key="11">
    <source>
        <dbReference type="Proteomes" id="UP000414364"/>
    </source>
</evidence>
<evidence type="ECO:0000256" key="4">
    <source>
        <dbReference type="ARBA" id="ARBA00022989"/>
    </source>
</evidence>
<dbReference type="EMBL" id="VDFO01000020">
    <property type="protein sequence ID" value="MQS97506.1"/>
    <property type="molecule type" value="Genomic_DNA"/>
</dbReference>
<dbReference type="InterPro" id="IPR007168">
    <property type="entry name" value="Phageshock_PspC_N"/>
</dbReference>
<sequence length="63" mass="6997">MHIPIKRSQNNKLIAGVLGGLSEHFGWNPAIARVLWVLLSLALTAVGIIGYLVLWLLMENPDY</sequence>
<feature type="domain" description="Phage shock protein PspC N-terminal" evidence="7">
    <location>
        <begin position="6"/>
        <end position="59"/>
    </location>
</feature>
<dbReference type="RefSeq" id="WP_153386338.1">
    <property type="nucleotide sequence ID" value="NZ_VDFO01000020.1"/>
</dbReference>
<dbReference type="PANTHER" id="PTHR33885">
    <property type="entry name" value="PHAGE SHOCK PROTEIN C"/>
    <property type="match status" value="1"/>
</dbReference>
<evidence type="ECO:0000313" key="9">
    <source>
        <dbReference type="EMBL" id="MQS97506.1"/>
    </source>
</evidence>
<name>A0A5P0ZRQ6_9LACO</name>
<reference evidence="10 11" key="1">
    <citation type="journal article" date="2019" name="Syst. Appl. Microbiol.">
        <title>Polyphasic characterization of two novel Lactobacillus spp. isolated from blown salami packages: Description of Lactobacillus halodurans sp. nov. and Lactobacillus salsicarnum sp. nov.</title>
        <authorList>
            <person name="Schuster J.A."/>
            <person name="Klingl A."/>
            <person name="Vogel R.F."/>
            <person name="Ehrmann M.A."/>
        </authorList>
    </citation>
    <scope>NUCLEOTIDE SEQUENCE [LARGE SCALE GENOMIC DNA]</scope>
    <source>
        <strain evidence="9 10">TMW 1.1920</strain>
        <strain evidence="8 11">TMW 1.2172</strain>
    </source>
</reference>
<accession>A0A5P0ZRQ6</accession>
<dbReference type="GO" id="GO:0005886">
    <property type="term" value="C:plasma membrane"/>
    <property type="evidence" value="ECO:0007669"/>
    <property type="project" value="UniProtKB-SubCell"/>
</dbReference>
<protein>
    <submittedName>
        <fullName evidence="8">PspC domain-containing protein</fullName>
    </submittedName>
</protein>
<dbReference type="InterPro" id="IPR052027">
    <property type="entry name" value="PspC"/>
</dbReference>
<evidence type="ECO:0000256" key="2">
    <source>
        <dbReference type="ARBA" id="ARBA00022475"/>
    </source>
</evidence>
<evidence type="ECO:0000313" key="10">
    <source>
        <dbReference type="Proteomes" id="UP000371423"/>
    </source>
</evidence>
<evidence type="ECO:0000259" key="7">
    <source>
        <dbReference type="Pfam" id="PF04024"/>
    </source>
</evidence>